<dbReference type="PANTHER" id="PTHR33649:SF13">
    <property type="entry name" value="PAR1 PROTEIN"/>
    <property type="match status" value="1"/>
</dbReference>
<dbReference type="STRING" id="888268.A0A1E5V8L8"/>
<keyword evidence="3" id="KW-1185">Reference proteome</keyword>
<evidence type="ECO:0000256" key="1">
    <source>
        <dbReference type="SAM" id="SignalP"/>
    </source>
</evidence>
<feature type="signal peptide" evidence="1">
    <location>
        <begin position="1"/>
        <end position="24"/>
    </location>
</feature>
<feature type="chain" id="PRO_5009187902" description="PAR1 protein" evidence="1">
    <location>
        <begin position="25"/>
        <end position="179"/>
    </location>
</feature>
<protein>
    <recommendedName>
        <fullName evidence="4">PAR1 protein</fullName>
    </recommendedName>
</protein>
<dbReference type="Pfam" id="PF06521">
    <property type="entry name" value="PAR1"/>
    <property type="match status" value="1"/>
</dbReference>
<accession>A0A1E5V8L8</accession>
<name>A0A1E5V8L8_9POAL</name>
<sequence>MASSFTAAFAILVVLAVAVLPARGGQLACEELPPDVCAFAVSSGGMRCVLERTPEGSHRCQTSAVTGARGLQAGWVETDACVQACGVDRAALGLPLATAAAEDRRSLRALCSSACQDGCPNVIDLYATLAAAEGTSLPALCEAQKNASNRRMMMAGMAPLGAPVAAPVAAPAEAPCEEW</sequence>
<keyword evidence="1" id="KW-0732">Signal</keyword>
<evidence type="ECO:0000313" key="2">
    <source>
        <dbReference type="EMBL" id="OEL21499.1"/>
    </source>
</evidence>
<dbReference type="PANTHER" id="PTHR33649">
    <property type="entry name" value="PAR1 PROTEIN"/>
    <property type="match status" value="1"/>
</dbReference>
<reference evidence="2 3" key="1">
    <citation type="submission" date="2016-09" db="EMBL/GenBank/DDBJ databases">
        <title>The draft genome of Dichanthelium oligosanthes: A C3 panicoid grass species.</title>
        <authorList>
            <person name="Studer A.J."/>
            <person name="Schnable J.C."/>
            <person name="Brutnell T.P."/>
        </authorList>
    </citation>
    <scope>NUCLEOTIDE SEQUENCE [LARGE SCALE GENOMIC DNA]</scope>
    <source>
        <strain evidence="3">cv. Kellogg 1175</strain>
        <tissue evidence="2">Leaf</tissue>
    </source>
</reference>
<organism evidence="2 3">
    <name type="scientific">Dichanthelium oligosanthes</name>
    <dbReference type="NCBI Taxonomy" id="888268"/>
    <lineage>
        <taxon>Eukaryota</taxon>
        <taxon>Viridiplantae</taxon>
        <taxon>Streptophyta</taxon>
        <taxon>Embryophyta</taxon>
        <taxon>Tracheophyta</taxon>
        <taxon>Spermatophyta</taxon>
        <taxon>Magnoliopsida</taxon>
        <taxon>Liliopsida</taxon>
        <taxon>Poales</taxon>
        <taxon>Poaceae</taxon>
        <taxon>PACMAD clade</taxon>
        <taxon>Panicoideae</taxon>
        <taxon>Panicodae</taxon>
        <taxon>Paniceae</taxon>
        <taxon>Dichantheliinae</taxon>
        <taxon>Dichanthelium</taxon>
    </lineage>
</organism>
<proteinExistence type="predicted"/>
<dbReference type="AlphaFoldDB" id="A0A1E5V8L8"/>
<dbReference type="OrthoDB" id="772928at2759"/>
<gene>
    <name evidence="2" type="ORF">BAE44_0017482</name>
</gene>
<dbReference type="InterPro" id="IPR009489">
    <property type="entry name" value="PAR1"/>
</dbReference>
<dbReference type="Proteomes" id="UP000095767">
    <property type="component" value="Unassembled WGS sequence"/>
</dbReference>
<dbReference type="EMBL" id="LWDX02047719">
    <property type="protein sequence ID" value="OEL21499.1"/>
    <property type="molecule type" value="Genomic_DNA"/>
</dbReference>
<comment type="caution">
    <text evidence="2">The sequence shown here is derived from an EMBL/GenBank/DDBJ whole genome shotgun (WGS) entry which is preliminary data.</text>
</comment>
<evidence type="ECO:0008006" key="4">
    <source>
        <dbReference type="Google" id="ProtNLM"/>
    </source>
</evidence>
<evidence type="ECO:0000313" key="3">
    <source>
        <dbReference type="Proteomes" id="UP000095767"/>
    </source>
</evidence>